<dbReference type="Proteomes" id="UP001316189">
    <property type="component" value="Chromosome"/>
</dbReference>
<feature type="domain" description="Major facilitator superfamily (MFS) profile" evidence="8">
    <location>
        <begin position="9"/>
        <end position="405"/>
    </location>
</feature>
<dbReference type="EMBL" id="CP101988">
    <property type="protein sequence ID" value="UUI76845.1"/>
    <property type="molecule type" value="Genomic_DNA"/>
</dbReference>
<evidence type="ECO:0000313" key="10">
    <source>
        <dbReference type="Proteomes" id="UP001316189"/>
    </source>
</evidence>
<sequence>MRRTPCMATAMVIYLYFIVYGMVVIIMSQHSSHLQLQWGATEGQVLQAISGVGIGKIIGPSFAGFLSDRFGRRLSVLTGLVMVMIFLGGLLVSPNWQVGFALALFFGLANAVGDTGNYPTLMEIFPKVAGSANVLVKAAISLGQLALPLVVTGVAAAGIAWGAPMIALIVILAVLFAIQLRAPFPDYRALAAAQRAELDAAAQAAERAAAPAARSCVGIDGAALVLYGFCATAMFWLAQNTLPMLGVHLAGMSESAGRSLVSSYSIGSFIGVFVTATLVARFVRPVTILSVNPVVAGLAYVGLLLSTNPGAFHACAFVIGFSAAGGLFQLTVVVLAEFFPLRKGVVTSMVGLASGAAAFALPYVSGLLVGDASNAVSSYRQVLGMGVGVAVAAALLGLFVRYRHQHILGSARAVTEPQVAPLAS</sequence>
<evidence type="ECO:0000256" key="7">
    <source>
        <dbReference type="SAM" id="Phobius"/>
    </source>
</evidence>
<comment type="similarity">
    <text evidence="2">Belongs to the major facilitator superfamily.</text>
</comment>
<feature type="transmembrane region" description="Helical" evidence="7">
    <location>
        <begin position="259"/>
        <end position="279"/>
    </location>
</feature>
<dbReference type="Gene3D" id="1.20.1250.20">
    <property type="entry name" value="MFS general substrate transporter like domains"/>
    <property type="match status" value="2"/>
</dbReference>
<dbReference type="RefSeq" id="WP_227569152.1">
    <property type="nucleotide sequence ID" value="NZ_CP101988.1"/>
</dbReference>
<organism evidence="9 10">
    <name type="scientific">Cellulomonas chengniuliangii</name>
    <dbReference type="NCBI Taxonomy" id="2968084"/>
    <lineage>
        <taxon>Bacteria</taxon>
        <taxon>Bacillati</taxon>
        <taxon>Actinomycetota</taxon>
        <taxon>Actinomycetes</taxon>
        <taxon>Micrococcales</taxon>
        <taxon>Cellulomonadaceae</taxon>
        <taxon>Cellulomonas</taxon>
    </lineage>
</organism>
<feature type="transmembrane region" description="Helical" evidence="7">
    <location>
        <begin position="48"/>
        <end position="67"/>
    </location>
</feature>
<name>A0ABY5L4I9_9CELL</name>
<dbReference type="Pfam" id="PF07690">
    <property type="entry name" value="MFS_1"/>
    <property type="match status" value="1"/>
</dbReference>
<feature type="transmembrane region" description="Helical" evidence="7">
    <location>
        <begin position="74"/>
        <end position="92"/>
    </location>
</feature>
<comment type="subcellular location">
    <subcellularLocation>
        <location evidence="1">Cell membrane</location>
        <topology evidence="1">Multi-pass membrane protein</topology>
    </subcellularLocation>
</comment>
<evidence type="ECO:0000256" key="4">
    <source>
        <dbReference type="ARBA" id="ARBA00022692"/>
    </source>
</evidence>
<feature type="transmembrane region" description="Helical" evidence="7">
    <location>
        <begin position="153"/>
        <end position="178"/>
    </location>
</feature>
<feature type="transmembrane region" description="Helical" evidence="7">
    <location>
        <begin position="217"/>
        <end position="239"/>
    </location>
</feature>
<reference evidence="9 10" key="1">
    <citation type="submission" date="2022-07" db="EMBL/GenBank/DDBJ databases">
        <title>Novel species in genus cellulomonas.</title>
        <authorList>
            <person name="Ye L."/>
        </authorList>
    </citation>
    <scope>NUCLEOTIDE SEQUENCE [LARGE SCALE GENOMIC DNA]</scope>
    <source>
        <strain evidence="10">zg-Y338</strain>
    </source>
</reference>
<feature type="transmembrane region" description="Helical" evidence="7">
    <location>
        <begin position="382"/>
        <end position="402"/>
    </location>
</feature>
<keyword evidence="3" id="KW-0813">Transport</keyword>
<evidence type="ECO:0000256" key="5">
    <source>
        <dbReference type="ARBA" id="ARBA00022989"/>
    </source>
</evidence>
<feature type="transmembrane region" description="Helical" evidence="7">
    <location>
        <begin position="311"/>
        <end position="336"/>
    </location>
</feature>
<evidence type="ECO:0000259" key="8">
    <source>
        <dbReference type="PROSITE" id="PS50850"/>
    </source>
</evidence>
<dbReference type="InterPro" id="IPR036259">
    <property type="entry name" value="MFS_trans_sf"/>
</dbReference>
<dbReference type="InterPro" id="IPR051788">
    <property type="entry name" value="MFS_Transporter"/>
</dbReference>
<dbReference type="PROSITE" id="PS50850">
    <property type="entry name" value="MFS"/>
    <property type="match status" value="1"/>
</dbReference>
<evidence type="ECO:0000256" key="1">
    <source>
        <dbReference type="ARBA" id="ARBA00004651"/>
    </source>
</evidence>
<keyword evidence="5 7" id="KW-1133">Transmembrane helix</keyword>
<accession>A0ABY5L4I9</accession>
<dbReference type="SUPFAM" id="SSF103473">
    <property type="entry name" value="MFS general substrate transporter"/>
    <property type="match status" value="1"/>
</dbReference>
<dbReference type="PANTHER" id="PTHR23514:SF3">
    <property type="entry name" value="BYPASS OF STOP CODON PROTEIN 6"/>
    <property type="match status" value="1"/>
</dbReference>
<evidence type="ECO:0000256" key="6">
    <source>
        <dbReference type="ARBA" id="ARBA00023136"/>
    </source>
</evidence>
<evidence type="ECO:0000313" key="9">
    <source>
        <dbReference type="EMBL" id="UUI76845.1"/>
    </source>
</evidence>
<feature type="transmembrane region" description="Helical" evidence="7">
    <location>
        <begin position="7"/>
        <end position="28"/>
    </location>
</feature>
<feature type="transmembrane region" description="Helical" evidence="7">
    <location>
        <begin position="286"/>
        <end position="305"/>
    </location>
</feature>
<gene>
    <name evidence="9" type="ORF">NP064_08235</name>
</gene>
<evidence type="ECO:0000256" key="3">
    <source>
        <dbReference type="ARBA" id="ARBA00022448"/>
    </source>
</evidence>
<dbReference type="PROSITE" id="PS00216">
    <property type="entry name" value="SUGAR_TRANSPORT_1"/>
    <property type="match status" value="1"/>
</dbReference>
<keyword evidence="4 7" id="KW-0812">Transmembrane</keyword>
<evidence type="ECO:0000256" key="2">
    <source>
        <dbReference type="ARBA" id="ARBA00008335"/>
    </source>
</evidence>
<dbReference type="InterPro" id="IPR005829">
    <property type="entry name" value="Sugar_transporter_CS"/>
</dbReference>
<protein>
    <submittedName>
        <fullName evidence="9">MFS transporter</fullName>
    </submittedName>
</protein>
<keyword evidence="10" id="KW-1185">Reference proteome</keyword>
<dbReference type="InterPro" id="IPR011701">
    <property type="entry name" value="MFS"/>
</dbReference>
<feature type="transmembrane region" description="Helical" evidence="7">
    <location>
        <begin position="348"/>
        <end position="370"/>
    </location>
</feature>
<proteinExistence type="inferred from homology"/>
<dbReference type="InterPro" id="IPR020846">
    <property type="entry name" value="MFS_dom"/>
</dbReference>
<keyword evidence="6 7" id="KW-0472">Membrane</keyword>
<dbReference type="PANTHER" id="PTHR23514">
    <property type="entry name" value="BYPASS OF STOP CODON PROTEIN 6"/>
    <property type="match status" value="1"/>
</dbReference>